<reference evidence="2 3" key="1">
    <citation type="submission" date="2020-07" db="EMBL/GenBank/DDBJ databases">
        <title>Complete genome sequence for Sandaracinobacter sp. M6.</title>
        <authorList>
            <person name="Tang Y."/>
            <person name="Liu Q."/>
            <person name="Guo Z."/>
            <person name="Lei P."/>
            <person name="Huang B."/>
        </authorList>
    </citation>
    <scope>NUCLEOTIDE SEQUENCE [LARGE SCALE GENOMIC DNA]</scope>
    <source>
        <strain evidence="2 3">M6</strain>
    </source>
</reference>
<dbReference type="EMBL" id="CP059851">
    <property type="protein sequence ID" value="QMW23699.1"/>
    <property type="molecule type" value="Genomic_DNA"/>
</dbReference>
<evidence type="ECO:0000313" key="2">
    <source>
        <dbReference type="EMBL" id="QMW23699.1"/>
    </source>
</evidence>
<accession>A0A7G5IK07</accession>
<evidence type="ECO:0000313" key="3">
    <source>
        <dbReference type="Proteomes" id="UP000515292"/>
    </source>
</evidence>
<dbReference type="AlphaFoldDB" id="A0A7G5IK07"/>
<proteinExistence type="predicted"/>
<keyword evidence="2" id="KW-0966">Cell projection</keyword>
<organism evidence="2 3">
    <name type="scientific">Sandaracinobacteroides saxicola</name>
    <dbReference type="NCBI Taxonomy" id="2759707"/>
    <lineage>
        <taxon>Bacteria</taxon>
        <taxon>Pseudomonadati</taxon>
        <taxon>Pseudomonadota</taxon>
        <taxon>Alphaproteobacteria</taxon>
        <taxon>Sphingomonadales</taxon>
        <taxon>Sphingosinicellaceae</taxon>
        <taxon>Sandaracinobacteroides</taxon>
    </lineage>
</organism>
<keyword evidence="3" id="KW-1185">Reference proteome</keyword>
<dbReference type="RefSeq" id="WP_182297522.1">
    <property type="nucleotide sequence ID" value="NZ_CP059851.1"/>
</dbReference>
<dbReference type="InterPro" id="IPR036429">
    <property type="entry name" value="SpoA-like_sf"/>
</dbReference>
<dbReference type="Proteomes" id="UP000515292">
    <property type="component" value="Chromosome"/>
</dbReference>
<dbReference type="Pfam" id="PF01052">
    <property type="entry name" value="FliMN_C"/>
    <property type="match status" value="1"/>
</dbReference>
<dbReference type="Gene3D" id="2.30.330.10">
    <property type="entry name" value="SpoA-like"/>
    <property type="match status" value="1"/>
</dbReference>
<gene>
    <name evidence="2" type="ORF">H3309_04200</name>
</gene>
<dbReference type="SUPFAM" id="SSF101801">
    <property type="entry name" value="Surface presentation of antigens (SPOA)"/>
    <property type="match status" value="1"/>
</dbReference>
<sequence>MQGLFAAEASVEIDLDPCILTLGAIRNLGRGAVIPISRSAADQVTLRVNGEPVARATISMTDRALHLRLGAI</sequence>
<dbReference type="InterPro" id="IPR001543">
    <property type="entry name" value="FliN-like_C"/>
</dbReference>
<evidence type="ECO:0000259" key="1">
    <source>
        <dbReference type="Pfam" id="PF01052"/>
    </source>
</evidence>
<keyword evidence="2" id="KW-0282">Flagellum</keyword>
<dbReference type="KEGG" id="sand:H3309_04200"/>
<feature type="domain" description="Flagellar motor switch protein FliN-like C-terminal" evidence="1">
    <location>
        <begin position="6"/>
        <end position="67"/>
    </location>
</feature>
<name>A0A7G5IK07_9SPHN</name>
<protein>
    <submittedName>
        <fullName evidence="2">FliM/FliN family flagellar motor switch protein</fullName>
    </submittedName>
</protein>
<keyword evidence="2" id="KW-0969">Cilium</keyword>